<evidence type="ECO:0000313" key="3">
    <source>
        <dbReference type="EMBL" id="MEQ2184004.1"/>
    </source>
</evidence>
<evidence type="ECO:0000313" key="4">
    <source>
        <dbReference type="Proteomes" id="UP001476798"/>
    </source>
</evidence>
<dbReference type="EMBL" id="JAHRIO010080108">
    <property type="protein sequence ID" value="MEQ2184004.1"/>
    <property type="molecule type" value="Genomic_DNA"/>
</dbReference>
<protein>
    <recommendedName>
        <fullName evidence="5">PH domain-containing protein</fullName>
    </recommendedName>
</protein>
<feature type="chain" id="PRO_5047418101" description="PH domain-containing protein" evidence="2">
    <location>
        <begin position="27"/>
        <end position="190"/>
    </location>
</feature>
<evidence type="ECO:0000256" key="2">
    <source>
        <dbReference type="SAM" id="SignalP"/>
    </source>
</evidence>
<feature type="signal peptide" evidence="2">
    <location>
        <begin position="1"/>
        <end position="26"/>
    </location>
</feature>
<feature type="compositionally biased region" description="Low complexity" evidence="1">
    <location>
        <begin position="75"/>
        <end position="94"/>
    </location>
</feature>
<evidence type="ECO:0008006" key="5">
    <source>
        <dbReference type="Google" id="ProtNLM"/>
    </source>
</evidence>
<dbReference type="SUPFAM" id="SSF50729">
    <property type="entry name" value="PH domain-like"/>
    <property type="match status" value="1"/>
</dbReference>
<name>A0ABV0PKK1_9TELE</name>
<accession>A0ABV0PKK1</accession>
<evidence type="ECO:0000256" key="1">
    <source>
        <dbReference type="SAM" id="MobiDB-lite"/>
    </source>
</evidence>
<organism evidence="3 4">
    <name type="scientific">Goodea atripinnis</name>
    <dbReference type="NCBI Taxonomy" id="208336"/>
    <lineage>
        <taxon>Eukaryota</taxon>
        <taxon>Metazoa</taxon>
        <taxon>Chordata</taxon>
        <taxon>Craniata</taxon>
        <taxon>Vertebrata</taxon>
        <taxon>Euteleostomi</taxon>
        <taxon>Actinopterygii</taxon>
        <taxon>Neopterygii</taxon>
        <taxon>Teleostei</taxon>
        <taxon>Neoteleostei</taxon>
        <taxon>Acanthomorphata</taxon>
        <taxon>Ovalentaria</taxon>
        <taxon>Atherinomorphae</taxon>
        <taxon>Cyprinodontiformes</taxon>
        <taxon>Goodeidae</taxon>
        <taxon>Goodea</taxon>
    </lineage>
</organism>
<dbReference type="Proteomes" id="UP001476798">
    <property type="component" value="Unassembled WGS sequence"/>
</dbReference>
<gene>
    <name evidence="3" type="ORF">GOODEAATRI_003643</name>
</gene>
<sequence length="190" mass="20936">MLSSQVLVRCVVLQVSCLGVEPSVDGDDARFVLTSRNPDGSVVRYQLQGSSGEICRGWVNDVYQRRENKSNSLGRSMRPPLSAASASRPHSSASIDRHKLPSLHSHNTSLPALYLPSQSQGASEMFSLRGVGIFSCVPLWTTVPLPLWSSLALLTPTLLHHHMSDWVSLIGQTVQLYQMGCTPRPHRVHR</sequence>
<comment type="caution">
    <text evidence="3">The sequence shown here is derived from an EMBL/GenBank/DDBJ whole genome shotgun (WGS) entry which is preliminary data.</text>
</comment>
<reference evidence="3 4" key="1">
    <citation type="submission" date="2021-06" db="EMBL/GenBank/DDBJ databases">
        <authorList>
            <person name="Palmer J.M."/>
        </authorList>
    </citation>
    <scope>NUCLEOTIDE SEQUENCE [LARGE SCALE GENOMIC DNA]</scope>
    <source>
        <strain evidence="3 4">GA_2019</strain>
        <tissue evidence="3">Muscle</tissue>
    </source>
</reference>
<proteinExistence type="predicted"/>
<dbReference type="InterPro" id="IPR011993">
    <property type="entry name" value="PH-like_dom_sf"/>
</dbReference>
<feature type="region of interest" description="Disordered" evidence="1">
    <location>
        <begin position="69"/>
        <end position="95"/>
    </location>
</feature>
<keyword evidence="4" id="KW-1185">Reference proteome</keyword>
<dbReference type="Gene3D" id="2.30.29.30">
    <property type="entry name" value="Pleckstrin-homology domain (PH domain)/Phosphotyrosine-binding domain (PTB)"/>
    <property type="match status" value="1"/>
</dbReference>
<keyword evidence="2" id="KW-0732">Signal</keyword>